<proteinExistence type="predicted"/>
<dbReference type="Pfam" id="PF24608">
    <property type="entry name" value="PDDEXK_15"/>
    <property type="match status" value="1"/>
</dbReference>
<dbReference type="EMBL" id="LR796682">
    <property type="protein sequence ID" value="CAB4159117.1"/>
    <property type="molecule type" value="Genomic_DNA"/>
</dbReference>
<reference evidence="1" key="1">
    <citation type="submission" date="2020-04" db="EMBL/GenBank/DDBJ databases">
        <authorList>
            <person name="Chiriac C."/>
            <person name="Salcher M."/>
            <person name="Ghai R."/>
            <person name="Kavagutti S V."/>
        </authorList>
    </citation>
    <scope>NUCLEOTIDE SEQUENCE</scope>
</reference>
<organism evidence="1">
    <name type="scientific">uncultured Caudovirales phage</name>
    <dbReference type="NCBI Taxonomy" id="2100421"/>
    <lineage>
        <taxon>Viruses</taxon>
        <taxon>Duplodnaviria</taxon>
        <taxon>Heunggongvirae</taxon>
        <taxon>Uroviricota</taxon>
        <taxon>Caudoviricetes</taxon>
        <taxon>Peduoviridae</taxon>
        <taxon>Maltschvirus</taxon>
        <taxon>Maltschvirus maltsch</taxon>
    </lineage>
</organism>
<sequence>MPRSSVLKGKRFETELRHYISDRLGLTVHRTAATQQIADRSRGHADLIGTPHLAIEAKRTERFDLEGSLNQAIRNATANEIPVVINRRNRLPTGESRVVLQLDDFLAMYEIYLRHHGELP</sequence>
<evidence type="ECO:0000313" key="1">
    <source>
        <dbReference type="EMBL" id="CAB4159117.1"/>
    </source>
</evidence>
<protein>
    <submittedName>
        <fullName evidence="1">Uncharacterized protein</fullName>
    </submittedName>
</protein>
<gene>
    <name evidence="1" type="ORF">UFOVP706_58</name>
</gene>
<accession>A0A6J5NJX1</accession>
<name>A0A6J5NJX1_9CAUD</name>
<dbReference type="InterPro" id="IPR056931">
    <property type="entry name" value="D14-like"/>
</dbReference>